<proteinExistence type="inferred from homology"/>
<accession>A0A1D8NPM4</accession>
<keyword evidence="4" id="KW-1003">Cell membrane</keyword>
<dbReference type="GO" id="GO:0000755">
    <property type="term" value="P:cytogamy"/>
    <property type="evidence" value="ECO:0007669"/>
    <property type="project" value="EnsemblFungi"/>
</dbReference>
<evidence type="ECO:0000256" key="8">
    <source>
        <dbReference type="ARBA" id="ARBA00023134"/>
    </source>
</evidence>
<keyword evidence="6" id="KW-0547">Nucleotide-binding</keyword>
<dbReference type="EMBL" id="KZ859074">
    <property type="protein sequence ID" value="RDW23598.1"/>
    <property type="molecule type" value="Genomic_DNA"/>
</dbReference>
<dbReference type="GO" id="GO:0007264">
    <property type="term" value="P:small GTPase-mediated signal transduction"/>
    <property type="evidence" value="ECO:0007669"/>
    <property type="project" value="EnsemblFungi"/>
</dbReference>
<dbReference type="CDD" id="cd04177">
    <property type="entry name" value="RSR1"/>
    <property type="match status" value="1"/>
</dbReference>
<evidence type="ECO:0000256" key="2">
    <source>
        <dbReference type="ARBA" id="ARBA00008344"/>
    </source>
</evidence>
<dbReference type="Proteomes" id="UP000256601">
    <property type="component" value="Unassembled WGS sequence"/>
</dbReference>
<dbReference type="GeneID" id="2908782"/>
<dbReference type="GO" id="GO:0005935">
    <property type="term" value="C:cellular bud neck"/>
    <property type="evidence" value="ECO:0007669"/>
    <property type="project" value="EnsemblFungi"/>
</dbReference>
<protein>
    <recommendedName>
        <fullName evidence="13">Ras-related protein RSR1</fullName>
        <ecNumber evidence="3">3.6.5.2</ecNumber>
    </recommendedName>
</protein>
<evidence type="ECO:0000256" key="4">
    <source>
        <dbReference type="ARBA" id="ARBA00022475"/>
    </source>
</evidence>
<evidence type="ECO:0000256" key="3">
    <source>
        <dbReference type="ARBA" id="ARBA00011984"/>
    </source>
</evidence>
<dbReference type="InterPro" id="IPR041841">
    <property type="entry name" value="Rsr1"/>
</dbReference>
<reference evidence="16 18" key="2">
    <citation type="submission" date="2018-07" db="EMBL/GenBank/DDBJ databases">
        <title>Draft Genome Assemblies for Five Robust Yarrowia lipolytica Strains Exhibiting High Lipid Production and Pentose Sugar Utilization and Sugar Alcohol Secretion from Undetoxified Lignocellulosic Biomass Hydrolysates.</title>
        <authorList>
            <consortium name="DOE Joint Genome Institute"/>
            <person name="Walker C."/>
            <person name="Ryu S."/>
            <person name="Na H."/>
            <person name="Zane M."/>
            <person name="LaButti K."/>
            <person name="Lipzen A."/>
            <person name="Haridas S."/>
            <person name="Barry K."/>
            <person name="Grigoriev I.V."/>
            <person name="Quarterman J."/>
            <person name="Slininger P."/>
            <person name="Dien B."/>
            <person name="Trinh C.T."/>
        </authorList>
    </citation>
    <scope>NUCLEOTIDE SEQUENCE [LARGE SCALE GENOMIC DNA]</scope>
    <source>
        <strain evidence="16 18">YB392</strain>
    </source>
</reference>
<dbReference type="SMART" id="SM00173">
    <property type="entry name" value="RAS"/>
    <property type="match status" value="1"/>
</dbReference>
<organism evidence="15 17">
    <name type="scientific">Yarrowia lipolytica</name>
    <name type="common">Candida lipolytica</name>
    <dbReference type="NCBI Taxonomy" id="4952"/>
    <lineage>
        <taxon>Eukaryota</taxon>
        <taxon>Fungi</taxon>
        <taxon>Dikarya</taxon>
        <taxon>Ascomycota</taxon>
        <taxon>Saccharomycotina</taxon>
        <taxon>Dipodascomycetes</taxon>
        <taxon>Dipodascales</taxon>
        <taxon>Dipodascales incertae sedis</taxon>
        <taxon>Yarrowia</taxon>
    </lineage>
</organism>
<dbReference type="PROSITE" id="PS51419">
    <property type="entry name" value="RAB"/>
    <property type="match status" value="1"/>
</dbReference>
<dbReference type="NCBIfam" id="TIGR00231">
    <property type="entry name" value="small_GTP"/>
    <property type="match status" value="1"/>
</dbReference>
<dbReference type="KEGG" id="yli:2908782"/>
<dbReference type="AlphaFoldDB" id="A0A1D8NPM4"/>
<evidence type="ECO:0000256" key="5">
    <source>
        <dbReference type="ARBA" id="ARBA00022481"/>
    </source>
</evidence>
<reference evidence="15 17" key="1">
    <citation type="journal article" date="2016" name="PLoS ONE">
        <title>Sequence Assembly of Yarrowia lipolytica Strain W29/CLIB89 Shows Transposable Element Diversity.</title>
        <authorList>
            <person name="Magnan C."/>
            <person name="Yu J."/>
            <person name="Chang I."/>
            <person name="Jahn E."/>
            <person name="Kanomata Y."/>
            <person name="Wu J."/>
            <person name="Zeller M."/>
            <person name="Oakes M."/>
            <person name="Baldi P."/>
            <person name="Sandmeyer S."/>
        </authorList>
    </citation>
    <scope>NUCLEOTIDE SEQUENCE [LARGE SCALE GENOMIC DNA]</scope>
    <source>
        <strain evidence="15">CLIB89</strain>
        <strain evidence="17">CLIB89(W29)</strain>
    </source>
</reference>
<sequence length="254" mass="28209">MRDYKIVVLGAGGVGKSAITVQYVQDIFIESYDPTIEDSYCKKVNLDGRHCTMEILDTAGVEQFTAMRELYIRNGEGFVLVYSVNSESSLRELQELRQQVCRIKDNNNVPMVLVGNKCDLENERQVQPRDGVALANQWGKVPFYETSAKFKTNIDQVFQDLLRQIIRRDSSFGGSTVSLAGTSGMGVSSPTHSPTSSTGADYLNMPYDDRASKHVSVKSTSSAASIRNISTSFKGHQRKNSEVKKKKKKGCVIM</sequence>
<dbReference type="OMA" id="MPLREFK"/>
<comment type="similarity">
    <text evidence="2">Belongs to the small GTPase superfamily. Ras family.</text>
</comment>
<dbReference type="VEuPathDB" id="FungiDB:YALI0_F23177g"/>
<comment type="catalytic activity">
    <reaction evidence="12">
        <text>GTP + H2O = GDP + phosphate + H(+)</text>
        <dbReference type="Rhea" id="RHEA:19669"/>
        <dbReference type="ChEBI" id="CHEBI:15377"/>
        <dbReference type="ChEBI" id="CHEBI:15378"/>
        <dbReference type="ChEBI" id="CHEBI:37565"/>
        <dbReference type="ChEBI" id="CHEBI:43474"/>
        <dbReference type="ChEBI" id="CHEBI:58189"/>
        <dbReference type="EC" id="3.6.5.2"/>
    </reaction>
</comment>
<dbReference type="VEuPathDB" id="FungiDB:YALI1_F30395g"/>
<dbReference type="Proteomes" id="UP000182444">
    <property type="component" value="Chromosome 1F"/>
</dbReference>
<dbReference type="SMART" id="SM00176">
    <property type="entry name" value="RAN"/>
    <property type="match status" value="1"/>
</dbReference>
<evidence type="ECO:0000313" key="17">
    <source>
        <dbReference type="Proteomes" id="UP000182444"/>
    </source>
</evidence>
<dbReference type="PROSITE" id="PS51420">
    <property type="entry name" value="RHO"/>
    <property type="match status" value="1"/>
</dbReference>
<evidence type="ECO:0000256" key="11">
    <source>
        <dbReference type="ARBA" id="ARBA00023289"/>
    </source>
</evidence>
<dbReference type="GO" id="GO:0035025">
    <property type="term" value="P:positive regulation of Rho protein signal transduction"/>
    <property type="evidence" value="ECO:0007669"/>
    <property type="project" value="EnsemblFungi"/>
</dbReference>
<comment type="subcellular location">
    <subcellularLocation>
        <location evidence="1">Cell membrane</location>
        <topology evidence="1">Lipid-anchor</topology>
        <orientation evidence="1">Cytoplasmic side</orientation>
    </subcellularLocation>
</comment>
<dbReference type="GO" id="GO:0032153">
    <property type="term" value="C:cell division site"/>
    <property type="evidence" value="ECO:0007669"/>
    <property type="project" value="EnsemblFungi"/>
</dbReference>
<dbReference type="PROSITE" id="PS51421">
    <property type="entry name" value="RAS"/>
    <property type="match status" value="1"/>
</dbReference>
<keyword evidence="5" id="KW-0488">Methylation</keyword>
<dbReference type="OrthoDB" id="5976022at2759"/>
<dbReference type="SMART" id="SM00174">
    <property type="entry name" value="RHO"/>
    <property type="match status" value="1"/>
</dbReference>
<dbReference type="EMBL" id="CP017558">
    <property type="protein sequence ID" value="AOW07595.1"/>
    <property type="molecule type" value="Genomic_DNA"/>
</dbReference>
<dbReference type="InterPro" id="IPR001806">
    <property type="entry name" value="Small_GTPase"/>
</dbReference>
<dbReference type="GO" id="GO:0007120">
    <property type="term" value="P:axial cellular bud site selection"/>
    <property type="evidence" value="ECO:0007669"/>
    <property type="project" value="EnsemblFungi"/>
</dbReference>
<dbReference type="InterPro" id="IPR027417">
    <property type="entry name" value="P-loop_NTPase"/>
</dbReference>
<evidence type="ECO:0000256" key="14">
    <source>
        <dbReference type="SAM" id="MobiDB-lite"/>
    </source>
</evidence>
<evidence type="ECO:0000256" key="6">
    <source>
        <dbReference type="ARBA" id="ARBA00022741"/>
    </source>
</evidence>
<evidence type="ECO:0000313" key="18">
    <source>
        <dbReference type="Proteomes" id="UP000256601"/>
    </source>
</evidence>
<evidence type="ECO:0000256" key="12">
    <source>
        <dbReference type="ARBA" id="ARBA00048098"/>
    </source>
</evidence>
<dbReference type="GO" id="GO:0032507">
    <property type="term" value="P:maintenance of protein location in cell"/>
    <property type="evidence" value="ECO:0007669"/>
    <property type="project" value="EnsemblFungi"/>
</dbReference>
<evidence type="ECO:0000256" key="1">
    <source>
        <dbReference type="ARBA" id="ARBA00004342"/>
    </source>
</evidence>
<dbReference type="RefSeq" id="XP_505777.1">
    <property type="nucleotide sequence ID" value="XM_505777.1"/>
</dbReference>
<dbReference type="Pfam" id="PF00071">
    <property type="entry name" value="Ras"/>
    <property type="match status" value="1"/>
</dbReference>
<dbReference type="GO" id="GO:0000131">
    <property type="term" value="C:incipient cellular bud site"/>
    <property type="evidence" value="ECO:0007669"/>
    <property type="project" value="EnsemblFungi"/>
</dbReference>
<dbReference type="EC" id="3.6.5.2" evidence="3"/>
<dbReference type="GO" id="GO:0005886">
    <property type="term" value="C:plasma membrane"/>
    <property type="evidence" value="ECO:0007669"/>
    <property type="project" value="UniProtKB-SubCell"/>
</dbReference>
<dbReference type="InterPro" id="IPR005225">
    <property type="entry name" value="Small_GTP-bd"/>
</dbReference>
<dbReference type="GO" id="GO:0005774">
    <property type="term" value="C:vacuolar membrane"/>
    <property type="evidence" value="ECO:0007669"/>
    <property type="project" value="EnsemblFungi"/>
</dbReference>
<keyword evidence="10" id="KW-0449">Lipoprotein</keyword>
<keyword evidence="7" id="KW-0378">Hydrolase</keyword>
<dbReference type="GO" id="GO:0005525">
    <property type="term" value="F:GTP binding"/>
    <property type="evidence" value="ECO:0007669"/>
    <property type="project" value="UniProtKB-KW"/>
</dbReference>
<dbReference type="eggNOG" id="KOG0395">
    <property type="taxonomic scope" value="Eukaryota"/>
</dbReference>
<dbReference type="GO" id="GO:0007121">
    <property type="term" value="P:bipolar cellular bud site selection"/>
    <property type="evidence" value="ECO:0007669"/>
    <property type="project" value="EnsemblFungi"/>
</dbReference>
<keyword evidence="8" id="KW-0342">GTP-binding</keyword>
<name>A0A1D8NPM4_YARLL</name>
<dbReference type="GO" id="GO:0003925">
    <property type="term" value="F:G protein activity"/>
    <property type="evidence" value="ECO:0007669"/>
    <property type="project" value="UniProtKB-EC"/>
</dbReference>
<evidence type="ECO:0000256" key="7">
    <source>
        <dbReference type="ARBA" id="ARBA00022801"/>
    </source>
</evidence>
<evidence type="ECO:0000313" key="15">
    <source>
        <dbReference type="EMBL" id="AOW07595.1"/>
    </source>
</evidence>
<dbReference type="FunFam" id="3.40.50.300:FF:000631">
    <property type="entry name" value="Ras small monomeric GTPase"/>
    <property type="match status" value="1"/>
</dbReference>
<feature type="compositionally biased region" description="Basic residues" evidence="14">
    <location>
        <begin position="244"/>
        <end position="254"/>
    </location>
</feature>
<dbReference type="Gene3D" id="3.40.50.300">
    <property type="entry name" value="P-loop containing nucleotide triphosphate hydrolases"/>
    <property type="match status" value="1"/>
</dbReference>
<evidence type="ECO:0000256" key="13">
    <source>
        <dbReference type="ARBA" id="ARBA00072720"/>
    </source>
</evidence>
<feature type="region of interest" description="Disordered" evidence="14">
    <location>
        <begin position="234"/>
        <end position="254"/>
    </location>
</feature>
<evidence type="ECO:0000313" key="16">
    <source>
        <dbReference type="EMBL" id="RDW23598.1"/>
    </source>
</evidence>
<dbReference type="SUPFAM" id="SSF52540">
    <property type="entry name" value="P-loop containing nucleoside triphosphate hydrolases"/>
    <property type="match status" value="1"/>
</dbReference>
<dbReference type="PANTHER" id="PTHR24070">
    <property type="entry name" value="RAS, DI-RAS, AND RHEB FAMILY MEMBERS OF SMALL GTPASE SUPERFAMILY"/>
    <property type="match status" value="1"/>
</dbReference>
<evidence type="ECO:0000256" key="10">
    <source>
        <dbReference type="ARBA" id="ARBA00023288"/>
    </source>
</evidence>
<evidence type="ECO:0000256" key="9">
    <source>
        <dbReference type="ARBA" id="ARBA00023136"/>
    </source>
</evidence>
<gene>
    <name evidence="16" type="ORF">B0I71DRAFT_135681</name>
    <name evidence="15" type="ORF">YALI1_F30395g</name>
</gene>
<dbReference type="GO" id="GO:0045184">
    <property type="term" value="P:establishment of protein localization"/>
    <property type="evidence" value="ECO:0007669"/>
    <property type="project" value="EnsemblFungi"/>
</dbReference>
<dbReference type="GO" id="GO:2000114">
    <property type="term" value="P:regulation of establishment of cell polarity"/>
    <property type="evidence" value="ECO:0007669"/>
    <property type="project" value="EnsemblFungi"/>
</dbReference>
<dbReference type="PRINTS" id="PR00449">
    <property type="entry name" value="RASTRNSFRMNG"/>
</dbReference>
<dbReference type="SMART" id="SM00175">
    <property type="entry name" value="RAB"/>
    <property type="match status" value="1"/>
</dbReference>
<dbReference type="InterPro" id="IPR020849">
    <property type="entry name" value="Small_GTPase_Ras-type"/>
</dbReference>
<keyword evidence="11" id="KW-0636">Prenylation</keyword>
<keyword evidence="9" id="KW-0472">Membrane</keyword>